<proteinExistence type="predicted"/>
<name>A0A7J5XNF9_DISMA</name>
<keyword evidence="1" id="KW-1133">Transmembrane helix</keyword>
<keyword evidence="1" id="KW-0472">Membrane</keyword>
<keyword evidence="1" id="KW-0812">Transmembrane</keyword>
<reference evidence="2 3" key="1">
    <citation type="submission" date="2020-03" db="EMBL/GenBank/DDBJ databases">
        <title>Dissostichus mawsoni Genome sequencing and assembly.</title>
        <authorList>
            <person name="Park H."/>
        </authorList>
    </citation>
    <scope>NUCLEOTIDE SEQUENCE [LARGE SCALE GENOMIC DNA]</scope>
    <source>
        <strain evidence="2">DM0001</strain>
        <tissue evidence="2">Muscle</tissue>
    </source>
</reference>
<organism evidence="2 3">
    <name type="scientific">Dissostichus mawsoni</name>
    <name type="common">Antarctic cod</name>
    <dbReference type="NCBI Taxonomy" id="36200"/>
    <lineage>
        <taxon>Eukaryota</taxon>
        <taxon>Metazoa</taxon>
        <taxon>Chordata</taxon>
        <taxon>Craniata</taxon>
        <taxon>Vertebrata</taxon>
        <taxon>Euteleostomi</taxon>
        <taxon>Actinopterygii</taxon>
        <taxon>Neopterygii</taxon>
        <taxon>Teleostei</taxon>
        <taxon>Neoteleostei</taxon>
        <taxon>Acanthomorphata</taxon>
        <taxon>Eupercaria</taxon>
        <taxon>Perciformes</taxon>
        <taxon>Notothenioidei</taxon>
        <taxon>Nototheniidae</taxon>
        <taxon>Dissostichus</taxon>
    </lineage>
</organism>
<keyword evidence="3" id="KW-1185">Reference proteome</keyword>
<dbReference type="Proteomes" id="UP000518266">
    <property type="component" value="Unassembled WGS sequence"/>
</dbReference>
<evidence type="ECO:0000313" key="3">
    <source>
        <dbReference type="Proteomes" id="UP000518266"/>
    </source>
</evidence>
<sequence length="286" mass="31057">MQGLTGVPLSSKATLVPSELPSQLIRTCLQSSAWIRGRVLEWTLRSLSSSKLHWLDLPFRPETKPTLAESCSFRNSEPSTRRPLGTGLERTGRWMEKCFRRLQYTYEIISTIYLVLSLLSLFIVLFILLFIILILIIILILSCLTLWRRHKDVLAYTQSKGFSLLAERIRRASSAKRISSSFLTLVGGPVGVRAGFWIGGGWLPKTRGTGGAASSHPSYLEAGEGVLFGAGLGAGLGAGEGVLFGAGLGAGDGERLRPRVEDGEAGRCTPGDEDVLSFCSSTEMGH</sequence>
<dbReference type="EMBL" id="JAAKFY010000022">
    <property type="protein sequence ID" value="KAF3838604.1"/>
    <property type="molecule type" value="Genomic_DNA"/>
</dbReference>
<accession>A0A7J5XNF9</accession>
<gene>
    <name evidence="2" type="ORF">F7725_010372</name>
</gene>
<comment type="caution">
    <text evidence="2">The sequence shown here is derived from an EMBL/GenBank/DDBJ whole genome shotgun (WGS) entry which is preliminary data.</text>
</comment>
<feature type="transmembrane region" description="Helical" evidence="1">
    <location>
        <begin position="112"/>
        <end position="141"/>
    </location>
</feature>
<protein>
    <submittedName>
        <fullName evidence="2">Uncharacterized protein</fullName>
    </submittedName>
</protein>
<evidence type="ECO:0000313" key="2">
    <source>
        <dbReference type="EMBL" id="KAF3838604.1"/>
    </source>
</evidence>
<evidence type="ECO:0000256" key="1">
    <source>
        <dbReference type="SAM" id="Phobius"/>
    </source>
</evidence>
<dbReference type="AlphaFoldDB" id="A0A7J5XNF9"/>